<protein>
    <recommendedName>
        <fullName evidence="11">Beta-galactosidase</fullName>
    </recommendedName>
</protein>
<dbReference type="GO" id="GO:0005975">
    <property type="term" value="P:carbohydrate metabolic process"/>
    <property type="evidence" value="ECO:0007669"/>
    <property type="project" value="InterPro"/>
</dbReference>
<keyword evidence="10" id="KW-1185">Reference proteome</keyword>
<dbReference type="Pfam" id="PF22666">
    <property type="entry name" value="Glyco_hydro_2_N2"/>
    <property type="match status" value="1"/>
</dbReference>
<dbReference type="Pfam" id="PF00703">
    <property type="entry name" value="Glyco_hydro_2"/>
    <property type="match status" value="1"/>
</dbReference>
<dbReference type="InterPro" id="IPR017853">
    <property type="entry name" value="GH"/>
</dbReference>
<organism evidence="9 10">
    <name type="scientific">Microbacterium hydrocarbonoxydans</name>
    <dbReference type="NCBI Taxonomy" id="273678"/>
    <lineage>
        <taxon>Bacteria</taxon>
        <taxon>Bacillati</taxon>
        <taxon>Actinomycetota</taxon>
        <taxon>Actinomycetes</taxon>
        <taxon>Micrococcales</taxon>
        <taxon>Microbacteriaceae</taxon>
        <taxon>Microbacterium</taxon>
    </lineage>
</organism>
<proteinExistence type="inferred from homology"/>
<dbReference type="Pfam" id="PF18565">
    <property type="entry name" value="Glyco_hydro2_C5"/>
    <property type="match status" value="1"/>
</dbReference>
<dbReference type="PRINTS" id="PR00132">
    <property type="entry name" value="GLHYDRLASE2"/>
</dbReference>
<reference evidence="10" key="1">
    <citation type="submission" date="2016-10" db="EMBL/GenBank/DDBJ databases">
        <authorList>
            <person name="Varghese N."/>
            <person name="Submissions S."/>
        </authorList>
    </citation>
    <scope>NUCLEOTIDE SEQUENCE [LARGE SCALE GENOMIC DNA]</scope>
    <source>
        <strain evidence="10">DSM 16089</strain>
    </source>
</reference>
<feature type="domain" description="Beta-mannosidase-like galactose-binding" evidence="8">
    <location>
        <begin position="48"/>
        <end position="126"/>
    </location>
</feature>
<evidence type="ECO:0000259" key="8">
    <source>
        <dbReference type="Pfam" id="PF22666"/>
    </source>
</evidence>
<evidence type="ECO:0000259" key="4">
    <source>
        <dbReference type="Pfam" id="PF00703"/>
    </source>
</evidence>
<gene>
    <name evidence="9" type="ORF">SAMN04489807_0837</name>
</gene>
<dbReference type="InterPro" id="IPR036156">
    <property type="entry name" value="Beta-gal/glucu_dom_sf"/>
</dbReference>
<dbReference type="Proteomes" id="UP000183750">
    <property type="component" value="Unassembled WGS sequence"/>
</dbReference>
<dbReference type="RefSeq" id="WP_060928239.1">
    <property type="nucleotide sequence ID" value="NZ_FNSQ01000005.1"/>
</dbReference>
<evidence type="ECO:0008006" key="11">
    <source>
        <dbReference type="Google" id="ProtNLM"/>
    </source>
</evidence>
<keyword evidence="3" id="KW-0326">Glycosidase</keyword>
<sequence length="816" mass="88382">MKRTAFNDGWQFRPKQNPFAELGGLSTPYTDVTLPHDALIHEDRDPDGEGAVAYFPAGAYQYRKTFTPPADLAGQRIVLEFEGVYRDATVHINGAFAGQRPYGYSRFTIDADRFLRPGEENLIEVESRHGGDSRWYTGAGIYRDVWLHVGPAVHLPVDGVRVSATDIEPDGAVVEVDVIVASTSNRHETVDVAVSLTDAAGATVARGTVPVTVDVNGQSRSRQRLYLPTPQLWSAESPTLYFAAVELIVDATRIDDASAAFGIRRLQVDPVHGLRVNGEVVKLRGACVHHDNGILGAATFADAEERRVRLLKEAGFNAIRSSHNPMSVAMLEACDRLGVYVMDETFDMWTSTKMPHDYSLHFAEWWERDVESMVAKDFNHPSVIMYSIGNEIPETGSPAGGLTGRALAEKVRELDPTRYVTNAVNGMLAVMDDMKKLAAQRGDEGGGDAAGINTLMAGPAEFMNQIGTSPLVTEKTAESFGVLDIAGMNYLDARYVMDKELFPHRVIVGTETFPTRIDHNWALVTENAHVIGDFTWTGFDYLGEVGLGRAHHLAEGETPSLSGPYPWIAAWCGDLDLIGSRRPASFYREIIFGLRTSPYIAVIRPGNEDRTFYAGPWTWSDSIGSWTWAGHEGAPLAVEVYSDAEEVELALDGDVIGTAAAGAENRFKAEFTVPYRPGTLTATAIRRGERAETFSFTSAGDAARLATRVEDGTSEDLVFIEIAVVDADGRVTTSADRLIDVRVDGDAVLAAVGSGNPAPMDSYDGPEAQTFDGVALAVVRRTGPGAVTVTVSAGDVIAPATVLLEELDHLGVAART</sequence>
<dbReference type="Pfam" id="PF02836">
    <property type="entry name" value="Glyco_hydro_2_C"/>
    <property type="match status" value="1"/>
</dbReference>
<dbReference type="InterPro" id="IPR013783">
    <property type="entry name" value="Ig-like_fold"/>
</dbReference>
<dbReference type="InterPro" id="IPR006101">
    <property type="entry name" value="Glyco_hydro_2"/>
</dbReference>
<keyword evidence="2" id="KW-0378">Hydrolase</keyword>
<evidence type="ECO:0000259" key="7">
    <source>
        <dbReference type="Pfam" id="PF18565"/>
    </source>
</evidence>
<dbReference type="Gene3D" id="2.60.40.10">
    <property type="entry name" value="Immunoglobulins"/>
    <property type="match status" value="3"/>
</dbReference>
<dbReference type="InterPro" id="IPR032311">
    <property type="entry name" value="DUF4982"/>
</dbReference>
<evidence type="ECO:0000259" key="6">
    <source>
        <dbReference type="Pfam" id="PF16355"/>
    </source>
</evidence>
<accession>A0A1H4JHJ7</accession>
<feature type="domain" description="Glycoside hydrolase family 2" evidence="7">
    <location>
        <begin position="714"/>
        <end position="795"/>
    </location>
</feature>
<feature type="domain" description="DUF4982" evidence="6">
    <location>
        <begin position="633"/>
        <end position="690"/>
    </location>
</feature>
<dbReference type="OrthoDB" id="9762066at2"/>
<dbReference type="Gene3D" id="3.20.20.80">
    <property type="entry name" value="Glycosidases"/>
    <property type="match status" value="1"/>
</dbReference>
<dbReference type="SUPFAM" id="SSF51445">
    <property type="entry name" value="(Trans)glycosidases"/>
    <property type="match status" value="1"/>
</dbReference>
<dbReference type="PANTHER" id="PTHR42732">
    <property type="entry name" value="BETA-GALACTOSIDASE"/>
    <property type="match status" value="1"/>
</dbReference>
<dbReference type="InterPro" id="IPR006103">
    <property type="entry name" value="Glyco_hydro_2_cat"/>
</dbReference>
<dbReference type="SUPFAM" id="SSF49303">
    <property type="entry name" value="beta-Galactosidase/glucuronidase domain"/>
    <property type="match status" value="1"/>
</dbReference>
<feature type="domain" description="Glycoside hydrolase family 2 catalytic" evidence="5">
    <location>
        <begin position="274"/>
        <end position="432"/>
    </location>
</feature>
<evidence type="ECO:0000313" key="9">
    <source>
        <dbReference type="EMBL" id="SEB45780.1"/>
    </source>
</evidence>
<dbReference type="InterPro" id="IPR051913">
    <property type="entry name" value="GH2_Domain-Containing"/>
</dbReference>
<dbReference type="Gene3D" id="2.60.120.260">
    <property type="entry name" value="Galactose-binding domain-like"/>
    <property type="match status" value="1"/>
</dbReference>
<evidence type="ECO:0000259" key="5">
    <source>
        <dbReference type="Pfam" id="PF02836"/>
    </source>
</evidence>
<evidence type="ECO:0000313" key="10">
    <source>
        <dbReference type="Proteomes" id="UP000183750"/>
    </source>
</evidence>
<evidence type="ECO:0000256" key="2">
    <source>
        <dbReference type="ARBA" id="ARBA00022801"/>
    </source>
</evidence>
<name>A0A1H4JHJ7_9MICO</name>
<dbReference type="InterPro" id="IPR054593">
    <property type="entry name" value="Beta-mannosidase-like_N2"/>
</dbReference>
<dbReference type="SUPFAM" id="SSF49785">
    <property type="entry name" value="Galactose-binding domain-like"/>
    <property type="match status" value="1"/>
</dbReference>
<dbReference type="Pfam" id="PF16355">
    <property type="entry name" value="DUF4982"/>
    <property type="match status" value="1"/>
</dbReference>
<dbReference type="InterPro" id="IPR006102">
    <property type="entry name" value="Ig-like_GH2"/>
</dbReference>
<dbReference type="AlphaFoldDB" id="A0A1H4JHJ7"/>
<dbReference type="GO" id="GO:0004553">
    <property type="term" value="F:hydrolase activity, hydrolyzing O-glycosyl compounds"/>
    <property type="evidence" value="ECO:0007669"/>
    <property type="project" value="InterPro"/>
</dbReference>
<dbReference type="EMBL" id="FNSQ01000005">
    <property type="protein sequence ID" value="SEB45780.1"/>
    <property type="molecule type" value="Genomic_DNA"/>
</dbReference>
<dbReference type="InterPro" id="IPR008979">
    <property type="entry name" value="Galactose-bd-like_sf"/>
</dbReference>
<dbReference type="InterPro" id="IPR040605">
    <property type="entry name" value="Glyco_hydro2_dom5"/>
</dbReference>
<feature type="domain" description="Glycoside hydrolase family 2 immunoglobulin-like beta-sandwich" evidence="4">
    <location>
        <begin position="163"/>
        <end position="264"/>
    </location>
</feature>
<evidence type="ECO:0000256" key="1">
    <source>
        <dbReference type="ARBA" id="ARBA00007401"/>
    </source>
</evidence>
<dbReference type="PANTHER" id="PTHR42732:SF1">
    <property type="entry name" value="BETA-MANNOSIDASE"/>
    <property type="match status" value="1"/>
</dbReference>
<comment type="similarity">
    <text evidence="1">Belongs to the glycosyl hydrolase 2 family.</text>
</comment>
<evidence type="ECO:0000256" key="3">
    <source>
        <dbReference type="ARBA" id="ARBA00023295"/>
    </source>
</evidence>